<reference evidence="1 2" key="1">
    <citation type="submission" date="2014-07" db="EMBL/GenBank/DDBJ databases">
        <title>Expanding our view of genomic diversity in Candidatus Accumulibacter clades.</title>
        <authorList>
            <person name="Skennerton C.T."/>
            <person name="Barr J.J."/>
            <person name="Slater F.R."/>
            <person name="Bond P.L."/>
            <person name="Tyson G.W."/>
        </authorList>
    </citation>
    <scope>NUCLEOTIDE SEQUENCE [LARGE SCALE GENOMIC DNA]</scope>
    <source>
        <strain evidence="2">SK-01</strain>
    </source>
</reference>
<protein>
    <submittedName>
        <fullName evidence="1">Uncharacterized protein</fullName>
    </submittedName>
</protein>
<dbReference type="Proteomes" id="UP000019812">
    <property type="component" value="Unassembled WGS sequence"/>
</dbReference>
<evidence type="ECO:0000313" key="2">
    <source>
        <dbReference type="Proteomes" id="UP000019812"/>
    </source>
</evidence>
<dbReference type="EMBL" id="JDSS02000051">
    <property type="protein sequence ID" value="KFB66107.1"/>
    <property type="molecule type" value="Genomic_DNA"/>
</dbReference>
<organism evidence="1 2">
    <name type="scientific">Candidatus Accumulibacter vicinus</name>
    <dbReference type="NCBI Taxonomy" id="2954382"/>
    <lineage>
        <taxon>Bacteria</taxon>
        <taxon>Pseudomonadati</taxon>
        <taxon>Pseudomonadota</taxon>
        <taxon>Betaproteobacteria</taxon>
        <taxon>Candidatus Accumulibacter</taxon>
    </lineage>
</organism>
<proteinExistence type="predicted"/>
<name>A0A084XUG3_9PROT</name>
<dbReference type="RefSeq" id="WP_273704173.1">
    <property type="nucleotide sequence ID" value="NZ_JDSS02000051.1"/>
</dbReference>
<dbReference type="AlphaFoldDB" id="A0A084XUG3"/>
<dbReference type="STRING" id="1457154.CAPSK01_004602"/>
<accession>A0A084XUG3</accession>
<comment type="caution">
    <text evidence="1">The sequence shown here is derived from an EMBL/GenBank/DDBJ whole genome shotgun (WGS) entry which is preliminary data.</text>
</comment>
<evidence type="ECO:0000313" key="1">
    <source>
        <dbReference type="EMBL" id="KFB66107.1"/>
    </source>
</evidence>
<gene>
    <name evidence="1" type="ORF">CAPSK01_004602</name>
</gene>
<sequence>MLSPLRDLDKGARCKLRCDLWKQWDRAGYRELRKRGVSVREAWNVSKSAHGPWRVWQTPTLSIALPLPFFEQRDLPSLELR</sequence>